<dbReference type="EMBL" id="BPTR01000001">
    <property type="protein sequence ID" value="GJG28164.1"/>
    <property type="molecule type" value="Genomic_DNA"/>
</dbReference>
<accession>A0AA37MLU3</accession>
<dbReference type="InterPro" id="IPR006419">
    <property type="entry name" value="NMN_transpt_PnuC"/>
</dbReference>
<feature type="transmembrane region" description="Helical" evidence="10">
    <location>
        <begin position="54"/>
        <end position="73"/>
    </location>
</feature>
<evidence type="ECO:0000256" key="2">
    <source>
        <dbReference type="ARBA" id="ARBA00004651"/>
    </source>
</evidence>
<comment type="caution">
    <text evidence="11">The sequence shown here is derived from an EMBL/GenBank/DDBJ whole genome shotgun (WGS) entry which is preliminary data.</text>
</comment>
<evidence type="ECO:0000256" key="9">
    <source>
        <dbReference type="ARBA" id="ARBA00023136"/>
    </source>
</evidence>
<evidence type="ECO:0000256" key="7">
    <source>
        <dbReference type="ARBA" id="ARBA00022692"/>
    </source>
</evidence>
<evidence type="ECO:0000256" key="6">
    <source>
        <dbReference type="ARBA" id="ARBA00022475"/>
    </source>
</evidence>
<keyword evidence="5" id="KW-0813">Transport</keyword>
<keyword evidence="9 10" id="KW-0472">Membrane</keyword>
<comment type="function">
    <text evidence="1">Required for nicotinamide riboside transport across the inner membrane.</text>
</comment>
<evidence type="ECO:0000256" key="1">
    <source>
        <dbReference type="ARBA" id="ARBA00002672"/>
    </source>
</evidence>
<feature type="transmembrane region" description="Helical" evidence="10">
    <location>
        <begin position="30"/>
        <end position="48"/>
    </location>
</feature>
<dbReference type="Pfam" id="PF04973">
    <property type="entry name" value="NMN_transporter"/>
    <property type="match status" value="1"/>
</dbReference>
<proteinExistence type="inferred from homology"/>
<feature type="transmembrane region" description="Helical" evidence="10">
    <location>
        <begin position="93"/>
        <end position="115"/>
    </location>
</feature>
<comment type="subcellular location">
    <subcellularLocation>
        <location evidence="2">Cell membrane</location>
        <topology evidence="2">Multi-pass membrane protein</topology>
    </subcellularLocation>
</comment>
<evidence type="ECO:0000313" key="12">
    <source>
        <dbReference type="Proteomes" id="UP000887043"/>
    </source>
</evidence>
<dbReference type="GO" id="GO:0005886">
    <property type="term" value="C:plasma membrane"/>
    <property type="evidence" value="ECO:0007669"/>
    <property type="project" value="UniProtKB-SubCell"/>
</dbReference>
<evidence type="ECO:0000313" key="11">
    <source>
        <dbReference type="EMBL" id="GJG28164.1"/>
    </source>
</evidence>
<organism evidence="11 12">
    <name type="scientific">Segatella bryantii</name>
    <name type="common">Prevotella bryantii</name>
    <dbReference type="NCBI Taxonomy" id="77095"/>
    <lineage>
        <taxon>Bacteria</taxon>
        <taxon>Pseudomonadati</taxon>
        <taxon>Bacteroidota</taxon>
        <taxon>Bacteroidia</taxon>
        <taxon>Bacteroidales</taxon>
        <taxon>Prevotellaceae</taxon>
        <taxon>Segatella</taxon>
    </lineage>
</organism>
<evidence type="ECO:0000256" key="4">
    <source>
        <dbReference type="ARBA" id="ARBA00017522"/>
    </source>
</evidence>
<name>A0AA37MLU3_SEGBR</name>
<evidence type="ECO:0000256" key="8">
    <source>
        <dbReference type="ARBA" id="ARBA00022989"/>
    </source>
</evidence>
<keyword evidence="7 10" id="KW-0812">Transmembrane</keyword>
<protein>
    <recommendedName>
        <fullName evidence="4">Nicotinamide riboside transporter PnuC</fullName>
    </recommendedName>
</protein>
<comment type="similarity">
    <text evidence="3">Belongs to the nicotinamide ribonucleoside (NR) uptake permease (TC 4.B.1) family.</text>
</comment>
<dbReference type="PANTHER" id="PTHR36122:SF2">
    <property type="entry name" value="NICOTINAMIDE RIBOSIDE TRANSPORTER PNUC"/>
    <property type="match status" value="1"/>
</dbReference>
<feature type="transmembrane region" description="Helical" evidence="10">
    <location>
        <begin position="169"/>
        <end position="186"/>
    </location>
</feature>
<dbReference type="GO" id="GO:0034257">
    <property type="term" value="F:nicotinamide riboside transmembrane transporter activity"/>
    <property type="evidence" value="ECO:0007669"/>
    <property type="project" value="InterPro"/>
</dbReference>
<keyword evidence="8 10" id="KW-1133">Transmembrane helix</keyword>
<keyword evidence="6" id="KW-1003">Cell membrane</keyword>
<reference evidence="11" key="1">
    <citation type="submission" date="2021-08" db="EMBL/GenBank/DDBJ databases">
        <title>Prevotella lacticifex sp. nov., isolated from rumen of cow.</title>
        <authorList>
            <person name="Shinkai T."/>
            <person name="Ikeyama N."/>
            <person name="Kumagai M."/>
            <person name="Ohmori H."/>
            <person name="Sakamoto M."/>
            <person name="Ohkuma M."/>
            <person name="Mitsumori M."/>
        </authorList>
    </citation>
    <scope>NUCLEOTIDE SEQUENCE</scope>
    <source>
        <strain evidence="11">DSM 11371</strain>
    </source>
</reference>
<evidence type="ECO:0000256" key="5">
    <source>
        <dbReference type="ARBA" id="ARBA00022448"/>
    </source>
</evidence>
<dbReference type="NCBIfam" id="TIGR01528">
    <property type="entry name" value="NMN_trans_PnuC"/>
    <property type="match status" value="1"/>
</dbReference>
<feature type="transmembrane region" description="Helical" evidence="10">
    <location>
        <begin position="6"/>
        <end position="23"/>
    </location>
</feature>
<sequence>MEKFLIDHWMDILGTLTGLIYVYQEYKASIYLWITGIIMPVIYIFVYYEAGLFADFGMSIYYTLAAIYGFVAWKLFSNKEHKEVPITHIPKRYILPTIIAFCALWVGIYLILIHFTNSNVPILDSLGNALSIIGLWALARKYLEQWWIWIVADIELSLLYLYKGLFFTGGLYILYVIISFAGICKWKKIMATQ</sequence>
<gene>
    <name evidence="11" type="ORF">PRRU23_18640</name>
</gene>
<dbReference type="Proteomes" id="UP000887043">
    <property type="component" value="Unassembled WGS sequence"/>
</dbReference>
<dbReference type="RefSeq" id="WP_006282074.1">
    <property type="nucleotide sequence ID" value="NZ_BPTR01000001.1"/>
</dbReference>
<dbReference type="PANTHER" id="PTHR36122">
    <property type="entry name" value="NICOTINAMIDE RIBOSIDE TRANSPORTER PNUC"/>
    <property type="match status" value="1"/>
</dbReference>
<evidence type="ECO:0000256" key="3">
    <source>
        <dbReference type="ARBA" id="ARBA00006669"/>
    </source>
</evidence>
<evidence type="ECO:0000256" key="10">
    <source>
        <dbReference type="SAM" id="Phobius"/>
    </source>
</evidence>
<dbReference type="AlphaFoldDB" id="A0AA37MLU3"/>